<keyword evidence="6" id="KW-0472">Membrane</keyword>
<proteinExistence type="predicted"/>
<dbReference type="STRING" id="683260.SAMN05421874_10736"/>
<evidence type="ECO:0000256" key="4">
    <source>
        <dbReference type="ARBA" id="ARBA00022840"/>
    </source>
</evidence>
<evidence type="ECO:0000256" key="5">
    <source>
        <dbReference type="SAM" id="MobiDB-lite"/>
    </source>
</evidence>
<dbReference type="GO" id="GO:0004674">
    <property type="term" value="F:protein serine/threonine kinase activity"/>
    <property type="evidence" value="ECO:0007669"/>
    <property type="project" value="UniProtKB-KW"/>
</dbReference>
<feature type="transmembrane region" description="Helical" evidence="6">
    <location>
        <begin position="364"/>
        <end position="386"/>
    </location>
</feature>
<evidence type="ECO:0000313" key="9">
    <source>
        <dbReference type="Proteomes" id="UP000198683"/>
    </source>
</evidence>
<keyword evidence="8" id="KW-0723">Serine/threonine-protein kinase</keyword>
<dbReference type="PANTHER" id="PTHR43289:SF34">
    <property type="entry name" value="SERINE_THREONINE-PROTEIN KINASE YBDM-RELATED"/>
    <property type="match status" value="1"/>
</dbReference>
<organism evidence="8 9">
    <name type="scientific">Nonomuraea maritima</name>
    <dbReference type="NCBI Taxonomy" id="683260"/>
    <lineage>
        <taxon>Bacteria</taxon>
        <taxon>Bacillati</taxon>
        <taxon>Actinomycetota</taxon>
        <taxon>Actinomycetes</taxon>
        <taxon>Streptosporangiales</taxon>
        <taxon>Streptosporangiaceae</taxon>
        <taxon>Nonomuraea</taxon>
    </lineage>
</organism>
<feature type="domain" description="Protein kinase" evidence="7">
    <location>
        <begin position="19"/>
        <end position="268"/>
    </location>
</feature>
<gene>
    <name evidence="8" type="ORF">SAMN05421874_10736</name>
</gene>
<dbReference type="Gene3D" id="3.30.200.20">
    <property type="entry name" value="Phosphorylase Kinase, domain 1"/>
    <property type="match status" value="1"/>
</dbReference>
<keyword evidence="4" id="KW-0067">ATP-binding</keyword>
<evidence type="ECO:0000256" key="2">
    <source>
        <dbReference type="ARBA" id="ARBA00022741"/>
    </source>
</evidence>
<dbReference type="Gene3D" id="1.10.510.10">
    <property type="entry name" value="Transferase(Phosphotransferase) domain 1"/>
    <property type="match status" value="1"/>
</dbReference>
<dbReference type="InterPro" id="IPR008266">
    <property type="entry name" value="Tyr_kinase_AS"/>
</dbReference>
<keyword evidence="6" id="KW-1133">Transmembrane helix</keyword>
<evidence type="ECO:0000256" key="1">
    <source>
        <dbReference type="ARBA" id="ARBA00022679"/>
    </source>
</evidence>
<reference evidence="8 9" key="1">
    <citation type="submission" date="2016-10" db="EMBL/GenBank/DDBJ databases">
        <authorList>
            <person name="de Groot N.N."/>
        </authorList>
    </citation>
    <scope>NUCLEOTIDE SEQUENCE [LARGE SCALE GENOMIC DNA]</scope>
    <source>
        <strain evidence="8 9">CGMCC 4.5681</strain>
    </source>
</reference>
<evidence type="ECO:0000313" key="8">
    <source>
        <dbReference type="EMBL" id="SDK35021.1"/>
    </source>
</evidence>
<dbReference type="GO" id="GO:0005524">
    <property type="term" value="F:ATP binding"/>
    <property type="evidence" value="ECO:0007669"/>
    <property type="project" value="UniProtKB-KW"/>
</dbReference>
<keyword evidence="2" id="KW-0547">Nucleotide-binding</keyword>
<evidence type="ECO:0000259" key="7">
    <source>
        <dbReference type="PROSITE" id="PS50011"/>
    </source>
</evidence>
<keyword evidence="1" id="KW-0808">Transferase</keyword>
<dbReference type="InterPro" id="IPR011009">
    <property type="entry name" value="Kinase-like_dom_sf"/>
</dbReference>
<dbReference type="Proteomes" id="UP000198683">
    <property type="component" value="Unassembled WGS sequence"/>
</dbReference>
<keyword evidence="6" id="KW-0812">Transmembrane</keyword>
<dbReference type="SUPFAM" id="SSF56112">
    <property type="entry name" value="Protein kinase-like (PK-like)"/>
    <property type="match status" value="1"/>
</dbReference>
<protein>
    <submittedName>
        <fullName evidence="8">Serine/threonine protein kinase</fullName>
    </submittedName>
</protein>
<keyword evidence="3 8" id="KW-0418">Kinase</keyword>
<keyword evidence="9" id="KW-1185">Reference proteome</keyword>
<dbReference type="EMBL" id="FNFB01000007">
    <property type="protein sequence ID" value="SDK35021.1"/>
    <property type="molecule type" value="Genomic_DNA"/>
</dbReference>
<feature type="transmembrane region" description="Helical" evidence="6">
    <location>
        <begin position="398"/>
        <end position="416"/>
    </location>
</feature>
<accession>A0A1G9B660</accession>
<dbReference type="PROSITE" id="PS50011">
    <property type="entry name" value="PROTEIN_KINASE_DOM"/>
    <property type="match status" value="1"/>
</dbReference>
<evidence type="ECO:0000256" key="6">
    <source>
        <dbReference type="SAM" id="Phobius"/>
    </source>
</evidence>
<sequence>MSKVIEPLRPGDPREVGPYALRGRLGADGLGRLFLGRAHDGRLVAVRVIFPGLADDEGFRRGFAAEVEAARRVCGPFTVPVVDADTSADQPWLATAYVPGPCLRRAVETHGPLPAGALPVLGAGVAEGLAAIHAHDLVHRDLTPGNVLLSDAGPRLTGFGVARALDAVSHTGSRAAAAPAFMPPEQVRGLDVGPPGDVFSLGAVLAFAATGRSPFGDGPGEAVRFRVVHEDPDLSGLPTDLALLITACLAKNPHHRPTVTDVLDRLTAPPQKPGQEPGRPAAQETIQGAGRRAALEAGQEAPRWPPTSATTVIAHPRRAAAQLPSDPTDGPRGSAPVVDVAEVAAVGLAITTPAMRAAKRVTDVGVGALQIAALFGAVGLMTLIISGDPGWAWEFTRHLASGFWWFWILGLAAAFVHSGSDGHDRLTVDADRIVVADERWVRWRDRSLSIPWTRIERVRLVAEPGGTAHSVVVTFRDGHEPGKRWETRHNVRTRHGGHVVARLSVAPGDLARAALPSRLRDALRRHGKDKYTPDPPPGA</sequence>
<dbReference type="PANTHER" id="PTHR43289">
    <property type="entry name" value="MITOGEN-ACTIVATED PROTEIN KINASE KINASE KINASE 20-RELATED"/>
    <property type="match status" value="1"/>
</dbReference>
<dbReference type="Pfam" id="PF00069">
    <property type="entry name" value="Pkinase"/>
    <property type="match status" value="1"/>
</dbReference>
<name>A0A1G9B660_9ACTN</name>
<evidence type="ECO:0000256" key="3">
    <source>
        <dbReference type="ARBA" id="ARBA00022777"/>
    </source>
</evidence>
<dbReference type="AlphaFoldDB" id="A0A1G9B660"/>
<dbReference type="CDD" id="cd14014">
    <property type="entry name" value="STKc_PknB_like"/>
    <property type="match status" value="1"/>
</dbReference>
<dbReference type="PROSITE" id="PS00109">
    <property type="entry name" value="PROTEIN_KINASE_TYR"/>
    <property type="match status" value="1"/>
</dbReference>
<dbReference type="InterPro" id="IPR000719">
    <property type="entry name" value="Prot_kinase_dom"/>
</dbReference>
<feature type="region of interest" description="Disordered" evidence="5">
    <location>
        <begin position="265"/>
        <end position="313"/>
    </location>
</feature>